<dbReference type="eggNOG" id="ENOG502Z7MQ">
    <property type="taxonomic scope" value="Bacteria"/>
</dbReference>
<dbReference type="HOGENOM" id="CLU_080414_0_0_10"/>
<proteinExistence type="predicted"/>
<evidence type="ECO:0008006" key="4">
    <source>
        <dbReference type="Google" id="ProtNLM"/>
    </source>
</evidence>
<gene>
    <name evidence="2" type="ordered locus">Oweho_0612</name>
</gene>
<dbReference type="Proteomes" id="UP000005631">
    <property type="component" value="Chromosome"/>
</dbReference>
<dbReference type="OrthoDB" id="9773381at2"/>
<evidence type="ECO:0000256" key="1">
    <source>
        <dbReference type="SAM" id="SignalP"/>
    </source>
</evidence>
<dbReference type="KEGG" id="oho:Oweho_0612"/>
<dbReference type="EMBL" id="CP003156">
    <property type="protein sequence ID" value="AEV31627.1"/>
    <property type="molecule type" value="Genomic_DNA"/>
</dbReference>
<reference evidence="2 3" key="1">
    <citation type="journal article" date="2012" name="Stand. Genomic Sci.">
        <title>Genome sequence of the orange-pigmented seawater bacterium Owenweeksia hongkongensis type strain (UST20020801(T)).</title>
        <authorList>
            <person name="Riedel T."/>
            <person name="Held B."/>
            <person name="Nolan M."/>
            <person name="Lucas S."/>
            <person name="Lapidus A."/>
            <person name="Tice H."/>
            <person name="Del Rio T.G."/>
            <person name="Cheng J.F."/>
            <person name="Han C."/>
            <person name="Tapia R."/>
            <person name="Goodwin L.A."/>
            <person name="Pitluck S."/>
            <person name="Liolios K."/>
            <person name="Mavromatis K."/>
            <person name="Pagani I."/>
            <person name="Ivanova N."/>
            <person name="Mikhailova N."/>
            <person name="Pati A."/>
            <person name="Chen A."/>
            <person name="Palaniappan K."/>
            <person name="Rohde M."/>
            <person name="Tindall B.J."/>
            <person name="Detter J.C."/>
            <person name="Goker M."/>
            <person name="Woyke T."/>
            <person name="Bristow J."/>
            <person name="Eisen J.A."/>
            <person name="Markowitz V."/>
            <person name="Hugenholtz P."/>
            <person name="Klenk H.P."/>
            <person name="Kyrpides N.C."/>
        </authorList>
    </citation>
    <scope>NUCLEOTIDE SEQUENCE</scope>
    <source>
        <strain evidence="3">DSM 17368 / JCM 12287 / NRRL B-23963</strain>
    </source>
</reference>
<feature type="chain" id="PRO_5003515474" description="DUF4835 domain-containing protein" evidence="1">
    <location>
        <begin position="23"/>
        <end position="302"/>
    </location>
</feature>
<dbReference type="AlphaFoldDB" id="G8R0G7"/>
<keyword evidence="3" id="KW-1185">Reference proteome</keyword>
<dbReference type="Pfam" id="PF16119">
    <property type="entry name" value="DUF4835"/>
    <property type="match status" value="1"/>
</dbReference>
<protein>
    <recommendedName>
        <fullName evidence="4">DUF4835 domain-containing protein</fullName>
    </recommendedName>
</protein>
<evidence type="ECO:0000313" key="3">
    <source>
        <dbReference type="Proteomes" id="UP000005631"/>
    </source>
</evidence>
<organism evidence="2 3">
    <name type="scientific">Owenweeksia hongkongensis (strain DSM 17368 / CIP 108786 / JCM 12287 / NRRL B-23963 / UST20020801)</name>
    <dbReference type="NCBI Taxonomy" id="926562"/>
    <lineage>
        <taxon>Bacteria</taxon>
        <taxon>Pseudomonadati</taxon>
        <taxon>Bacteroidota</taxon>
        <taxon>Flavobacteriia</taxon>
        <taxon>Flavobacteriales</taxon>
        <taxon>Owenweeksiaceae</taxon>
        <taxon>Owenweeksia</taxon>
    </lineage>
</organism>
<dbReference type="PATRIC" id="fig|926562.3.peg.625"/>
<feature type="signal peptide" evidence="1">
    <location>
        <begin position="1"/>
        <end position="22"/>
    </location>
</feature>
<dbReference type="InterPro" id="IPR032274">
    <property type="entry name" value="DUF4835"/>
</dbReference>
<accession>G8R0G7</accession>
<evidence type="ECO:0000313" key="2">
    <source>
        <dbReference type="EMBL" id="AEV31627.1"/>
    </source>
</evidence>
<sequence length="302" mass="34723">MQKIFYYILLITFCLSSSNALAQELNAQVQIISDKIQATNRQRFTTLETAIREFLNNRQWTNEKYAQEEKISCQFILTLNSENNDAYSGDIQILYSRPIYKSGYNSPVLIHRDTKFDFTYLQYDRLDFSINTNLSNLTSVLAYYAYIIIGLDHDTYSIKGGDPYYTKAQTIVNNAQGSSYGGWSSFEGNNNRFWLVDNLTSPVFDDFRIGLYQYHRLGLDLMNEPTQQAAAKNVIKNSLMKLEAVNNKRRNSMLMQIFFDAKSQEIINIFSGGEPMKLADLKEVLVEIDPTNSSKYQAMGKT</sequence>
<name>G8R0G7_OWEHD</name>
<dbReference type="RefSeq" id="WP_014200988.1">
    <property type="nucleotide sequence ID" value="NC_016599.1"/>
</dbReference>
<dbReference type="STRING" id="926562.Oweho_0612"/>
<keyword evidence="1" id="KW-0732">Signal</keyword>